<feature type="coiled-coil region" evidence="1">
    <location>
        <begin position="766"/>
        <end position="852"/>
    </location>
</feature>
<evidence type="ECO:0000259" key="4">
    <source>
        <dbReference type="PROSITE" id="PS50020"/>
    </source>
</evidence>
<organism evidence="5 6">
    <name type="scientific">Pantherophis guttatus</name>
    <name type="common">Corn snake</name>
    <name type="synonym">Elaphe guttata</name>
    <dbReference type="NCBI Taxonomy" id="94885"/>
    <lineage>
        <taxon>Eukaryota</taxon>
        <taxon>Metazoa</taxon>
        <taxon>Chordata</taxon>
        <taxon>Craniata</taxon>
        <taxon>Vertebrata</taxon>
        <taxon>Euteleostomi</taxon>
        <taxon>Lepidosauria</taxon>
        <taxon>Squamata</taxon>
        <taxon>Bifurcata</taxon>
        <taxon>Unidentata</taxon>
        <taxon>Episquamata</taxon>
        <taxon>Toxicofera</taxon>
        <taxon>Serpentes</taxon>
        <taxon>Colubroidea</taxon>
        <taxon>Colubridae</taxon>
        <taxon>Colubrinae</taxon>
        <taxon>Pantherophis</taxon>
    </lineage>
</organism>
<dbReference type="GeneID" id="132708876"/>
<evidence type="ECO:0000313" key="5">
    <source>
        <dbReference type="Proteomes" id="UP001652622"/>
    </source>
</evidence>
<feature type="compositionally biased region" description="Basic and acidic residues" evidence="2">
    <location>
        <begin position="320"/>
        <end position="356"/>
    </location>
</feature>
<dbReference type="Gene3D" id="2.20.70.10">
    <property type="match status" value="2"/>
</dbReference>
<dbReference type="SUPFAM" id="SSF50729">
    <property type="entry name" value="PH domain-like"/>
    <property type="match status" value="1"/>
</dbReference>
<evidence type="ECO:0000313" key="6">
    <source>
        <dbReference type="RefSeq" id="XP_060545765.1"/>
    </source>
</evidence>
<name>A0ABM3ZBL8_PANGU</name>
<dbReference type="InterPro" id="IPR001202">
    <property type="entry name" value="WW_dom"/>
</dbReference>
<dbReference type="Pfam" id="PF25541">
    <property type="entry name" value="TBCA_PH"/>
    <property type="match status" value="1"/>
</dbReference>
<dbReference type="InterPro" id="IPR011993">
    <property type="entry name" value="PH-like_dom_sf"/>
</dbReference>
<reference evidence="6" key="1">
    <citation type="submission" date="2025-08" db="UniProtKB">
        <authorList>
            <consortium name="RefSeq"/>
        </authorList>
    </citation>
    <scope>IDENTIFICATION</scope>
    <source>
        <tissue evidence="6">Blood</tissue>
    </source>
</reference>
<evidence type="ECO:0000259" key="3">
    <source>
        <dbReference type="PROSITE" id="PS50003"/>
    </source>
</evidence>
<dbReference type="InterPro" id="IPR057971">
    <property type="entry name" value="PKHA4-7_TBCA"/>
</dbReference>
<dbReference type="PROSITE" id="PS50003">
    <property type="entry name" value="PH_DOMAIN"/>
    <property type="match status" value="1"/>
</dbReference>
<dbReference type="Pfam" id="PF00169">
    <property type="entry name" value="PH"/>
    <property type="match status" value="1"/>
</dbReference>
<feature type="compositionally biased region" description="Pro residues" evidence="2">
    <location>
        <begin position="963"/>
        <end position="972"/>
    </location>
</feature>
<dbReference type="CDD" id="cd13248">
    <property type="entry name" value="PH_PEPP1_2_3"/>
    <property type="match status" value="1"/>
</dbReference>
<dbReference type="PROSITE" id="PS50020">
    <property type="entry name" value="WW_DOMAIN_2"/>
    <property type="match status" value="2"/>
</dbReference>
<feature type="compositionally biased region" description="Low complexity" evidence="2">
    <location>
        <begin position="1293"/>
        <end position="1318"/>
    </location>
</feature>
<feature type="region of interest" description="Disordered" evidence="2">
    <location>
        <begin position="291"/>
        <end position="379"/>
    </location>
</feature>
<dbReference type="InterPro" id="IPR036020">
    <property type="entry name" value="WW_dom_sf"/>
</dbReference>
<evidence type="ECO:0000256" key="2">
    <source>
        <dbReference type="SAM" id="MobiDB-lite"/>
    </source>
</evidence>
<feature type="compositionally biased region" description="Polar residues" evidence="2">
    <location>
        <begin position="361"/>
        <end position="370"/>
    </location>
</feature>
<proteinExistence type="predicted"/>
<feature type="region of interest" description="Disordered" evidence="2">
    <location>
        <begin position="111"/>
        <end position="164"/>
    </location>
</feature>
<dbReference type="SMART" id="SM00456">
    <property type="entry name" value="WW"/>
    <property type="match status" value="2"/>
</dbReference>
<feature type="domain" description="WW" evidence="4">
    <location>
        <begin position="55"/>
        <end position="88"/>
    </location>
</feature>
<evidence type="ECO:0000256" key="1">
    <source>
        <dbReference type="SAM" id="Coils"/>
    </source>
</evidence>
<feature type="region of interest" description="Disordered" evidence="2">
    <location>
        <begin position="1276"/>
        <end position="1318"/>
    </location>
</feature>
<dbReference type="SMART" id="SM00233">
    <property type="entry name" value="PH"/>
    <property type="match status" value="1"/>
</dbReference>
<dbReference type="InterPro" id="IPR040392">
    <property type="entry name" value="PKHA4-7_PH"/>
</dbReference>
<feature type="domain" description="WW" evidence="4">
    <location>
        <begin position="10"/>
        <end position="43"/>
    </location>
</feature>
<dbReference type="RefSeq" id="XP_060545765.1">
    <property type="nucleotide sequence ID" value="XM_060689782.1"/>
</dbReference>
<feature type="compositionally biased region" description="Basic and acidic residues" evidence="2">
    <location>
        <begin position="1084"/>
        <end position="1096"/>
    </location>
</feature>
<feature type="compositionally biased region" description="Polar residues" evidence="2">
    <location>
        <begin position="155"/>
        <end position="164"/>
    </location>
</feature>
<keyword evidence="1" id="KW-0175">Coiled coil</keyword>
<feature type="compositionally biased region" description="Polar residues" evidence="2">
    <location>
        <begin position="980"/>
        <end position="989"/>
    </location>
</feature>
<feature type="compositionally biased region" description="Polar residues" evidence="2">
    <location>
        <begin position="934"/>
        <end position="945"/>
    </location>
</feature>
<dbReference type="Proteomes" id="UP001652622">
    <property type="component" value="Unplaced"/>
</dbReference>
<feature type="domain" description="PH" evidence="3">
    <location>
        <begin position="166"/>
        <end position="285"/>
    </location>
</feature>
<dbReference type="InterPro" id="IPR001849">
    <property type="entry name" value="PH_domain"/>
</dbReference>
<dbReference type="SUPFAM" id="SSF51045">
    <property type="entry name" value="WW domain"/>
    <property type="match status" value="2"/>
</dbReference>
<feature type="compositionally biased region" description="Low complexity" evidence="2">
    <location>
        <begin position="909"/>
        <end position="933"/>
    </location>
</feature>
<dbReference type="PANTHER" id="PTHR12752:SF5">
    <property type="entry name" value="PLECKSTRIN HOMOLOGY DOMAIN-CONTAINING FAMILY A MEMBER 6"/>
    <property type="match status" value="1"/>
</dbReference>
<keyword evidence="5" id="KW-1185">Reference proteome</keyword>
<protein>
    <submittedName>
        <fullName evidence="6">Pleckstrin homology domain-containing family A member 6 isoform X1</fullName>
    </submittedName>
</protein>
<dbReference type="PROSITE" id="PS01159">
    <property type="entry name" value="WW_DOMAIN_1"/>
    <property type="match status" value="2"/>
</dbReference>
<dbReference type="Gene3D" id="2.30.29.30">
    <property type="entry name" value="Pleckstrin-homology domain (PH domain)/Phosphotyrosine-binding domain (PTB)"/>
    <property type="match status" value="1"/>
</dbReference>
<sequence>MATGEDIEWLDLPGKWTYGVCRDGRIFFINDETKSTCWTHPGSGYSIQSGHFSWPDMPKGWEMDTTSMGTTFFINHNERRNTFLHPVIGQTPGENNHFGLQRSVFDMSSKASSKRPAAVTSESSNHTMVSEVPQERPNGRASSRTSRKGIAFGKRSNSMKRNPNAAVTKNGWLFKQASSGVKQWNKRWFVLVDRCLFYYKDEKEESILGSIPLLSFRVAAVQPSDNISRKYTFKVTVCWMEEMPRNHKKSFSPQAEHAGIRTYFFSAENNEEQESWIQAMGEAARVQIPPTQRHEKTDCENLPPSKNHHHHHQRSILTRELAKAELEAKTRGEGDGRGSEKIERKPERVANKKEALVKTNGIASQDTPSEPGSPYPEAARVPAGVERTPQPNGWQYSSPTRPGSMAFPQHDGDTVISRRSFAPRTNPEKIAQRKSSMTQLQQWVNLRRGVPPPEDLHSPNRFFPMSRRVPDYYPPYSSQYSEDYQYYPPGVRPDSICSMPAYERVSPQWAVEDKRHPFRNSSSFQLREWKEQPGYSRQDMPIWIPGPTRQPVYYDEMDAASGSLRRMSLQPRSRSVPRSPSQGSYNRARVYSPVRSPSAHFERMPSRSEEIYAEPSTYMMRRSVSSPKYDYLGDRKPVPAGMFPFNYPASPTVHDKMDELLDLQLQRNLEYLDQQMSESETLISMVNRMVESSSPRAQLYLQVSHFPEAYRETLHTYKINEQHTDVRTPLPHCHLPTQSIPHPVTTVYPAFPEKLLGKLCEQNKVIREQERLVQQLRAEKESLESALMGTHQELEMFGSQPAYPEKLLHKKESLQNQLINIRVELSQASTALANSTMEYENLEAEVSALHDDLWEQLNLDIQNEMLNRQIQKEIWRIQDVMEGLKKNNPSRGTDTAKHRVALGPSGTYSSNSPASPLSSASLTSPLSPFSLVSGSQSSPTKQGSNEEPGPPRPPLPKSYVPLESPPTIPPLPSESRLWQYPNSPSWQESSEAKRGQSKSSFEQSKKDHHRASASHSTVEAGLLQSRQDQDADKQVALNKVGIVPPRTKSPMDDETSPTSGVVRRNANGRDSRDRPKSAVFSNEMKAKMSVEEQIDRMKRHQSSSMKEKRRSLQLPANQQQTDSPLSKAPASYKVVRRHRSIHEVDISDLEAALRSEDSGKMYESPRDEIARLRKMELEPEHYDVDISKELSTPDKVLIPERYIELEPDTPLSPEEMKEKQKKVERIKTLIAKSSMQNVIPLSEGEMDLAQDPETQLQEQEKRIEISCALATEASRRGRMLSAQCATPSPPTSPASLTPPTKSLSSDSSQGTDSHFMRA</sequence>
<feature type="compositionally biased region" description="Basic and acidic residues" evidence="2">
    <location>
        <begin position="1067"/>
        <end position="1076"/>
    </location>
</feature>
<feature type="region of interest" description="Disordered" evidence="2">
    <location>
        <begin position="885"/>
        <end position="1133"/>
    </location>
</feature>
<feature type="region of interest" description="Disordered" evidence="2">
    <location>
        <begin position="566"/>
        <end position="586"/>
    </location>
</feature>
<feature type="compositionally biased region" description="Low complexity" evidence="2">
    <location>
        <begin position="571"/>
        <end position="581"/>
    </location>
</feature>
<feature type="compositionally biased region" description="Basic residues" evidence="2">
    <location>
        <begin position="1097"/>
        <end position="1111"/>
    </location>
</feature>
<feature type="compositionally biased region" description="Polar residues" evidence="2">
    <location>
        <begin position="1114"/>
        <end position="1124"/>
    </location>
</feature>
<accession>A0ABM3ZBL8</accession>
<gene>
    <name evidence="6" type="primary">PLEKHA6</name>
</gene>
<dbReference type="PANTHER" id="PTHR12752">
    <property type="entry name" value="PHOSPHOINOSITOL 3-PHOSPHATE-BINDING PROTEIN"/>
    <property type="match status" value="1"/>
</dbReference>
<dbReference type="CDD" id="cd00201">
    <property type="entry name" value="WW"/>
    <property type="match status" value="2"/>
</dbReference>